<proteinExistence type="predicted"/>
<dbReference type="AlphaFoldDB" id="A0A2N9HIJ9"/>
<organism evidence="1">
    <name type="scientific">Fagus sylvatica</name>
    <name type="common">Beechnut</name>
    <dbReference type="NCBI Taxonomy" id="28930"/>
    <lineage>
        <taxon>Eukaryota</taxon>
        <taxon>Viridiplantae</taxon>
        <taxon>Streptophyta</taxon>
        <taxon>Embryophyta</taxon>
        <taxon>Tracheophyta</taxon>
        <taxon>Spermatophyta</taxon>
        <taxon>Magnoliopsida</taxon>
        <taxon>eudicotyledons</taxon>
        <taxon>Gunneridae</taxon>
        <taxon>Pentapetalae</taxon>
        <taxon>rosids</taxon>
        <taxon>fabids</taxon>
        <taxon>Fagales</taxon>
        <taxon>Fagaceae</taxon>
        <taxon>Fagus</taxon>
    </lineage>
</organism>
<name>A0A2N9HIJ9_FAGSY</name>
<sequence>MVRSRSDGSESPIISQPSDLALYGGDLLEALGGSSLHRPLSLLSAQNCHSSGRRDTLRQWMYGGHRLWGLLPVRPSIDPTFGVDPLKLFLKSPHHTRIAWHLLPWQT</sequence>
<reference evidence="1" key="1">
    <citation type="submission" date="2018-02" db="EMBL/GenBank/DDBJ databases">
        <authorList>
            <person name="Cohen D.B."/>
            <person name="Kent A.D."/>
        </authorList>
    </citation>
    <scope>NUCLEOTIDE SEQUENCE</scope>
</reference>
<gene>
    <name evidence="1" type="ORF">FSB_LOCUS39670</name>
</gene>
<protein>
    <submittedName>
        <fullName evidence="1">Uncharacterized protein</fullName>
    </submittedName>
</protein>
<evidence type="ECO:0000313" key="1">
    <source>
        <dbReference type="EMBL" id="SPD11788.1"/>
    </source>
</evidence>
<dbReference type="EMBL" id="OIVN01003513">
    <property type="protein sequence ID" value="SPD11788.1"/>
    <property type="molecule type" value="Genomic_DNA"/>
</dbReference>
<accession>A0A2N9HIJ9</accession>